<accession>A0AAE0CE16</accession>
<dbReference type="Proteomes" id="UP001190700">
    <property type="component" value="Unassembled WGS sequence"/>
</dbReference>
<reference evidence="1 2" key="1">
    <citation type="journal article" date="2015" name="Genome Biol. Evol.">
        <title>Comparative Genomics of a Bacterivorous Green Alga Reveals Evolutionary Causalities and Consequences of Phago-Mixotrophic Mode of Nutrition.</title>
        <authorList>
            <person name="Burns J.A."/>
            <person name="Paasch A."/>
            <person name="Narechania A."/>
            <person name="Kim E."/>
        </authorList>
    </citation>
    <scope>NUCLEOTIDE SEQUENCE [LARGE SCALE GENOMIC DNA]</scope>
    <source>
        <strain evidence="1 2">PLY_AMNH</strain>
    </source>
</reference>
<evidence type="ECO:0000313" key="2">
    <source>
        <dbReference type="Proteomes" id="UP001190700"/>
    </source>
</evidence>
<evidence type="ECO:0000313" key="1">
    <source>
        <dbReference type="EMBL" id="KAK3253348.1"/>
    </source>
</evidence>
<gene>
    <name evidence="1" type="ORF">CYMTET_37347</name>
</gene>
<sequence length="343" mass="38836">MDLNASYRTSQDEKISTLQNSPNLQFVASVTPSEDASAVQEQELFTDSSELDAALTAMFLQSSDADDHCDAHRNEENTDDDDLVFDDEELELLAQLNIEYDEPRIDVPQEAPLEDIAYAPALDDTTIETHFADDTSVEEISYAPTLDDTTKTHSSPDRLACIKYVNSRYAVGVGKKTRTAYKKNWKNYDSPDTVICDRCGGGRSCLISDLNGEMLQRMVTVKDTTRYDKILETTSKSGADTFTCVKYVKTRYHAGPLRTTGERARYLKNWRSRGSFDSIICRACGRGQACNLSDLNRAMMQRTVTAEDTTRLERIMQIGGSYYVDRRDHKRRWNNRIDPYAVL</sequence>
<organism evidence="1 2">
    <name type="scientific">Cymbomonas tetramitiformis</name>
    <dbReference type="NCBI Taxonomy" id="36881"/>
    <lineage>
        <taxon>Eukaryota</taxon>
        <taxon>Viridiplantae</taxon>
        <taxon>Chlorophyta</taxon>
        <taxon>Pyramimonadophyceae</taxon>
        <taxon>Pyramimonadales</taxon>
        <taxon>Pyramimonadaceae</taxon>
        <taxon>Cymbomonas</taxon>
    </lineage>
</organism>
<comment type="caution">
    <text evidence="1">The sequence shown here is derived from an EMBL/GenBank/DDBJ whole genome shotgun (WGS) entry which is preliminary data.</text>
</comment>
<proteinExistence type="predicted"/>
<protein>
    <submittedName>
        <fullName evidence="1">Uncharacterized protein</fullName>
    </submittedName>
</protein>
<dbReference type="EMBL" id="LGRX02024847">
    <property type="protein sequence ID" value="KAK3253348.1"/>
    <property type="molecule type" value="Genomic_DNA"/>
</dbReference>
<dbReference type="AlphaFoldDB" id="A0AAE0CE16"/>
<keyword evidence="2" id="KW-1185">Reference proteome</keyword>
<name>A0AAE0CE16_9CHLO</name>